<organism evidence="1">
    <name type="scientific">Anguilla anguilla</name>
    <name type="common">European freshwater eel</name>
    <name type="synonym">Muraena anguilla</name>
    <dbReference type="NCBI Taxonomy" id="7936"/>
    <lineage>
        <taxon>Eukaryota</taxon>
        <taxon>Metazoa</taxon>
        <taxon>Chordata</taxon>
        <taxon>Craniata</taxon>
        <taxon>Vertebrata</taxon>
        <taxon>Euteleostomi</taxon>
        <taxon>Actinopterygii</taxon>
        <taxon>Neopterygii</taxon>
        <taxon>Teleostei</taxon>
        <taxon>Anguilliformes</taxon>
        <taxon>Anguillidae</taxon>
        <taxon>Anguilla</taxon>
    </lineage>
</organism>
<proteinExistence type="predicted"/>
<dbReference type="EMBL" id="GBXM01055255">
    <property type="protein sequence ID" value="JAH53322.1"/>
    <property type="molecule type" value="Transcribed_RNA"/>
</dbReference>
<sequence>MNLLAAKRF</sequence>
<accession>A0A0E9TIQ2</accession>
<evidence type="ECO:0000313" key="1">
    <source>
        <dbReference type="EMBL" id="JAH53322.1"/>
    </source>
</evidence>
<reference evidence="1" key="2">
    <citation type="journal article" date="2015" name="Fish Shellfish Immunol.">
        <title>Early steps in the European eel (Anguilla anguilla)-Vibrio vulnificus interaction in the gills: Role of the RtxA13 toxin.</title>
        <authorList>
            <person name="Callol A."/>
            <person name="Pajuelo D."/>
            <person name="Ebbesson L."/>
            <person name="Teles M."/>
            <person name="MacKenzie S."/>
            <person name="Amaro C."/>
        </authorList>
    </citation>
    <scope>NUCLEOTIDE SEQUENCE</scope>
</reference>
<protein>
    <submittedName>
        <fullName evidence="1">Uncharacterized protein</fullName>
    </submittedName>
</protein>
<reference evidence="1" key="1">
    <citation type="submission" date="2014-11" db="EMBL/GenBank/DDBJ databases">
        <authorList>
            <person name="Amaro Gonzalez C."/>
        </authorList>
    </citation>
    <scope>NUCLEOTIDE SEQUENCE</scope>
</reference>
<name>A0A0E9TIQ2_ANGAN</name>